<feature type="domain" description="AB hydrolase-1" evidence="1">
    <location>
        <begin position="5"/>
        <end position="235"/>
    </location>
</feature>
<dbReference type="OrthoDB" id="5290302at2"/>
<evidence type="ECO:0000313" key="3">
    <source>
        <dbReference type="Proteomes" id="UP000004816"/>
    </source>
</evidence>
<dbReference type="Gene3D" id="3.40.50.1820">
    <property type="entry name" value="alpha/beta hydrolase"/>
    <property type="match status" value="1"/>
</dbReference>
<dbReference type="PRINTS" id="PR00111">
    <property type="entry name" value="ABHYDROLASE"/>
</dbReference>
<accession>E5XP71</accession>
<evidence type="ECO:0000313" key="2">
    <source>
        <dbReference type="EMBL" id="EFV13853.1"/>
    </source>
</evidence>
<dbReference type="InterPro" id="IPR000073">
    <property type="entry name" value="AB_hydrolase_1"/>
</dbReference>
<dbReference type="PANTHER" id="PTHR43689:SF8">
    <property type="entry name" value="ALPHA_BETA-HYDROLASES SUPERFAMILY PROTEIN"/>
    <property type="match status" value="1"/>
</dbReference>
<evidence type="ECO:0000259" key="1">
    <source>
        <dbReference type="Pfam" id="PF12697"/>
    </source>
</evidence>
<dbReference type="PANTHER" id="PTHR43689">
    <property type="entry name" value="HYDROLASE"/>
    <property type="match status" value="1"/>
</dbReference>
<dbReference type="Pfam" id="PF12697">
    <property type="entry name" value="Abhydrolase_6"/>
    <property type="match status" value="1"/>
</dbReference>
<organism evidence="2 3">
    <name type="scientific">Segniliparus rugosus (strain ATCC BAA-974 / DSM 45345 / CCUG 50838 / CIP 108380 / JCM 13579 / CDC 945)</name>
    <dbReference type="NCBI Taxonomy" id="679197"/>
    <lineage>
        <taxon>Bacteria</taxon>
        <taxon>Bacillati</taxon>
        <taxon>Actinomycetota</taxon>
        <taxon>Actinomycetes</taxon>
        <taxon>Mycobacteriales</taxon>
        <taxon>Segniliparaceae</taxon>
        <taxon>Segniliparus</taxon>
    </lineage>
</organism>
<comment type="caution">
    <text evidence="2">The sequence shown here is derived from an EMBL/GenBank/DDBJ whole genome shotgun (WGS) entry which is preliminary data.</text>
</comment>
<gene>
    <name evidence="2" type="ORF">HMPREF9336_01292</name>
</gene>
<dbReference type="GO" id="GO:0003824">
    <property type="term" value="F:catalytic activity"/>
    <property type="evidence" value="ECO:0007669"/>
    <property type="project" value="UniProtKB-ARBA"/>
</dbReference>
<dbReference type="HOGENOM" id="CLU_075806_0_0_11"/>
<dbReference type="eggNOG" id="COG2267">
    <property type="taxonomic scope" value="Bacteria"/>
</dbReference>
<dbReference type="Proteomes" id="UP000004816">
    <property type="component" value="Unassembled WGS sequence"/>
</dbReference>
<name>E5XP71_SEGRC</name>
<proteinExistence type="predicted"/>
<sequence>MPKFLLLRGLSRESRHWEEFPALLESRLGATVACVDAPGFGSEHRRVSPRTIAGITDDIRARFGGGGADWTLLGISLGGMVALDWCARYPADFGRVVVINSSTAATPLFHRFAPSALPELALGRFKSDVERELTVLERVTNNPGIDRTGLAERWAGYLAEQRPSNASLANQIIAAVVFPMPKRVRPPALVLAARRDRLVAASSSETIAARLGAPIRYHETAGHDLTLDDGPWVVDQIEAWLGAAENEAVA</sequence>
<dbReference type="STRING" id="679197.HMPREF9336_01292"/>
<keyword evidence="3" id="KW-1185">Reference proteome</keyword>
<dbReference type="InterPro" id="IPR029058">
    <property type="entry name" value="AB_hydrolase_fold"/>
</dbReference>
<dbReference type="AlphaFoldDB" id="E5XP71"/>
<dbReference type="EMBL" id="ACZI02000003">
    <property type="protein sequence ID" value="EFV13853.1"/>
    <property type="molecule type" value="Genomic_DNA"/>
</dbReference>
<dbReference type="RefSeq" id="WP_007468884.1">
    <property type="nucleotide sequence ID" value="NZ_KI391954.1"/>
</dbReference>
<protein>
    <recommendedName>
        <fullName evidence="1">AB hydrolase-1 domain-containing protein</fullName>
    </recommendedName>
</protein>
<reference evidence="2 3" key="1">
    <citation type="journal article" date="2011" name="Stand. Genomic Sci.">
        <title>High quality draft genome sequence of Segniliparus rugosus CDC 945(T)= (ATCC BAA-974(T)).</title>
        <authorList>
            <person name="Earl A.M."/>
            <person name="Desjardins C.A."/>
            <person name="Fitzgerald M.G."/>
            <person name="Arachchi H.M."/>
            <person name="Zeng Q."/>
            <person name="Mehta T."/>
            <person name="Griggs A."/>
            <person name="Birren B.W."/>
            <person name="Toney N.C."/>
            <person name="Carr J."/>
            <person name="Posey J."/>
            <person name="Butler W.R."/>
        </authorList>
    </citation>
    <scope>NUCLEOTIDE SEQUENCE [LARGE SCALE GENOMIC DNA]</scope>
    <source>
        <strain evidence="3">ATCC BAA-974 / DSM 45345 / CCUG 50838 / CIP 108380 / JCM 13579 / CDC 945</strain>
    </source>
</reference>
<dbReference type="SUPFAM" id="SSF53474">
    <property type="entry name" value="alpha/beta-Hydrolases"/>
    <property type="match status" value="1"/>
</dbReference>